<dbReference type="PROSITE" id="PS00502">
    <property type="entry name" value="POLYGALACTURONASE"/>
    <property type="match status" value="1"/>
</dbReference>
<dbReference type="Gene3D" id="2.160.20.10">
    <property type="entry name" value="Single-stranded right-handed beta-helix, Pectin lyase-like"/>
    <property type="match status" value="2"/>
</dbReference>
<dbReference type="GO" id="GO:0005975">
    <property type="term" value="P:carbohydrate metabolic process"/>
    <property type="evidence" value="ECO:0007669"/>
    <property type="project" value="InterPro"/>
</dbReference>
<dbReference type="InterPro" id="IPR011050">
    <property type="entry name" value="Pectin_lyase_fold/virulence"/>
</dbReference>
<dbReference type="InterPro" id="IPR000743">
    <property type="entry name" value="Glyco_hydro_28"/>
</dbReference>
<evidence type="ECO:0000256" key="5">
    <source>
        <dbReference type="ARBA" id="ARBA00022801"/>
    </source>
</evidence>
<dbReference type="OMA" id="VAVNFYC"/>
<gene>
    <name evidence="10" type="ORF">Ccrd_007706</name>
</gene>
<protein>
    <submittedName>
        <fullName evidence="10">Glycoside hydrolase, family 28</fullName>
    </submittedName>
</protein>
<evidence type="ECO:0000313" key="10">
    <source>
        <dbReference type="EMBL" id="KVH90297.1"/>
    </source>
</evidence>
<comment type="similarity">
    <text evidence="2 9">Belongs to the glycosyl hydrolase 28 family.</text>
</comment>
<dbReference type="AlphaFoldDB" id="A0A124SBD3"/>
<dbReference type="GO" id="GO:0004650">
    <property type="term" value="F:polygalacturonase activity"/>
    <property type="evidence" value="ECO:0007669"/>
    <property type="project" value="InterPro"/>
</dbReference>
<keyword evidence="11" id="KW-1185">Reference proteome</keyword>
<proteinExistence type="inferred from homology"/>
<dbReference type="Pfam" id="PF00295">
    <property type="entry name" value="Glyco_hydro_28"/>
    <property type="match status" value="2"/>
</dbReference>
<evidence type="ECO:0000256" key="3">
    <source>
        <dbReference type="ARBA" id="ARBA00022512"/>
    </source>
</evidence>
<dbReference type="InterPro" id="IPR006626">
    <property type="entry name" value="PbH1"/>
</dbReference>
<dbReference type="PANTHER" id="PTHR31375">
    <property type="match status" value="1"/>
</dbReference>
<feature type="active site" evidence="8">
    <location>
        <position position="146"/>
    </location>
</feature>
<evidence type="ECO:0000256" key="4">
    <source>
        <dbReference type="ARBA" id="ARBA00022525"/>
    </source>
</evidence>
<sequence>LVGKITAPKTLAGWKNCTSKEYWIYLSSVKGLTIVGPGQFDGQGSLWWGNDEALHFHDCNGLRLKGTTHINSPKLHISINGCKDVDIRGVRILAPKDSPNTDGIDISDSTHVNIHHSNIQTGDDCVAINGGVYDVNVTRVFCGPGHGISIGSLGEHGSHDTVEKVRVENCNISGTQNGLRIKTVPYGTGYARGIVFRKIHLVNVENPIIIDQHYCANTENAICPSPPSAPAVQVSDVRYENIYGSSATTQAITFSCSGKYKCTGIQTNGVRITGHNDFAFCKNAQGRFIDTTPHLLGNISAPKTLAGWKDCISSVFWIHFSMVKGLTIHGPGQIDGQGSLWWGKAKALHFNACNGLRLRGTSHVNSPRLHISIHGCQDVDIGNVLILAPGNSPNTDGIDIGHSSHSYIGFDTQLNSVAVNGGVYDANVTRVFCGPGHGIGISIGSLGENRGRDIVEKVRVEDCNITGTTNGLRIKTVPYGRGYARGIIFRNINLINVKRPIIIDQHYCSNSNSEYAACRSPPSAPAIQVSDVRYENIYGSSATQRAIIFSCSKKYKCIGIQTNRVVITGNNVFVVCKNVEGNFVDTTTPDTC</sequence>
<keyword evidence="6 9" id="KW-0326">Glycosidase</keyword>
<keyword evidence="4" id="KW-0964">Secreted</keyword>
<dbReference type="SMART" id="SM00710">
    <property type="entry name" value="PbH1"/>
    <property type="match status" value="9"/>
</dbReference>
<accession>A0A124SBD3</accession>
<organism evidence="10 11">
    <name type="scientific">Cynara cardunculus var. scolymus</name>
    <name type="common">Globe artichoke</name>
    <name type="synonym">Cynara scolymus</name>
    <dbReference type="NCBI Taxonomy" id="59895"/>
    <lineage>
        <taxon>Eukaryota</taxon>
        <taxon>Viridiplantae</taxon>
        <taxon>Streptophyta</taxon>
        <taxon>Embryophyta</taxon>
        <taxon>Tracheophyta</taxon>
        <taxon>Spermatophyta</taxon>
        <taxon>Magnoliopsida</taxon>
        <taxon>eudicotyledons</taxon>
        <taxon>Gunneridae</taxon>
        <taxon>Pentapetalae</taxon>
        <taxon>asterids</taxon>
        <taxon>campanulids</taxon>
        <taxon>Asterales</taxon>
        <taxon>Asteraceae</taxon>
        <taxon>Carduoideae</taxon>
        <taxon>Cardueae</taxon>
        <taxon>Carduinae</taxon>
        <taxon>Cynara</taxon>
    </lineage>
</organism>
<feature type="non-terminal residue" evidence="10">
    <location>
        <position position="592"/>
    </location>
</feature>
<dbReference type="InterPro" id="IPR012334">
    <property type="entry name" value="Pectin_lyas_fold"/>
</dbReference>
<reference evidence="10 11" key="1">
    <citation type="journal article" date="2016" name="Sci. Rep.">
        <title>The genome sequence of the outbreeding globe artichoke constructed de novo incorporating a phase-aware low-pass sequencing strategy of F1 progeny.</title>
        <authorList>
            <person name="Scaglione D."/>
            <person name="Reyes-Chin-Wo S."/>
            <person name="Acquadro A."/>
            <person name="Froenicke L."/>
            <person name="Portis E."/>
            <person name="Beitel C."/>
            <person name="Tirone M."/>
            <person name="Mauro R."/>
            <person name="Lo Monaco A."/>
            <person name="Mauromicale G."/>
            <person name="Faccioli P."/>
            <person name="Cattivelli L."/>
            <person name="Rieseberg L."/>
            <person name="Michelmore R."/>
            <person name="Lanteri S."/>
        </authorList>
    </citation>
    <scope>NUCLEOTIDE SEQUENCE [LARGE SCALE GENOMIC DNA]</scope>
    <source>
        <strain evidence="10">2C</strain>
    </source>
</reference>
<dbReference type="EMBL" id="LEKV01005108">
    <property type="protein sequence ID" value="KVH90297.1"/>
    <property type="molecule type" value="Genomic_DNA"/>
</dbReference>
<evidence type="ECO:0000256" key="8">
    <source>
        <dbReference type="PROSITE-ProRule" id="PRU10052"/>
    </source>
</evidence>
<comment type="caution">
    <text evidence="10">The sequence shown here is derived from an EMBL/GenBank/DDBJ whole genome shotgun (WGS) entry which is preliminary data.</text>
</comment>
<keyword evidence="7" id="KW-0961">Cell wall biogenesis/degradation</keyword>
<feature type="non-terminal residue" evidence="10">
    <location>
        <position position="1"/>
    </location>
</feature>
<evidence type="ECO:0000256" key="9">
    <source>
        <dbReference type="RuleBase" id="RU361169"/>
    </source>
</evidence>
<dbReference type="GO" id="GO:0071555">
    <property type="term" value="P:cell wall organization"/>
    <property type="evidence" value="ECO:0007669"/>
    <property type="project" value="UniProtKB-KW"/>
</dbReference>
<evidence type="ECO:0000256" key="7">
    <source>
        <dbReference type="ARBA" id="ARBA00023316"/>
    </source>
</evidence>
<evidence type="ECO:0000256" key="6">
    <source>
        <dbReference type="ARBA" id="ARBA00023295"/>
    </source>
</evidence>
<keyword evidence="3" id="KW-0134">Cell wall</keyword>
<name>A0A124SBD3_CYNCS</name>
<keyword evidence="5 9" id="KW-0378">Hydrolase</keyword>
<evidence type="ECO:0000313" key="11">
    <source>
        <dbReference type="Proteomes" id="UP000243975"/>
    </source>
</evidence>
<dbReference type="Gramene" id="KVH90297">
    <property type="protein sequence ID" value="KVH90297"/>
    <property type="gene ID" value="Ccrd_007706"/>
</dbReference>
<dbReference type="Proteomes" id="UP000243975">
    <property type="component" value="Unassembled WGS sequence"/>
</dbReference>
<dbReference type="SUPFAM" id="SSF51126">
    <property type="entry name" value="Pectin lyase-like"/>
    <property type="match status" value="2"/>
</dbReference>
<comment type="subcellular location">
    <subcellularLocation>
        <location evidence="1">Secreted</location>
        <location evidence="1">Cell wall</location>
    </subcellularLocation>
</comment>
<dbReference type="STRING" id="59895.A0A124SBD3"/>
<evidence type="ECO:0000256" key="1">
    <source>
        <dbReference type="ARBA" id="ARBA00004191"/>
    </source>
</evidence>
<evidence type="ECO:0000256" key="2">
    <source>
        <dbReference type="ARBA" id="ARBA00008834"/>
    </source>
</evidence>